<protein>
    <submittedName>
        <fullName evidence="2">Uncharacterized protein</fullName>
    </submittedName>
</protein>
<sequence>LAYECGSLMLPSGGRGPMEVAATPSIGPGSGDNKR</sequence>
<dbReference type="EMBL" id="KK034703">
    <property type="protein sequence ID" value="EXL63810.1"/>
    <property type="molecule type" value="Genomic_DNA"/>
</dbReference>
<organism evidence="2">
    <name type="scientific">Fusarium oxysporum f. sp. conglutinans race 2 54008</name>
    <dbReference type="NCBI Taxonomy" id="1089457"/>
    <lineage>
        <taxon>Eukaryota</taxon>
        <taxon>Fungi</taxon>
        <taxon>Dikarya</taxon>
        <taxon>Ascomycota</taxon>
        <taxon>Pezizomycotina</taxon>
        <taxon>Sordariomycetes</taxon>
        <taxon>Hypocreomycetidae</taxon>
        <taxon>Hypocreales</taxon>
        <taxon>Nectriaceae</taxon>
        <taxon>Fusarium</taxon>
        <taxon>Fusarium oxysporum species complex</taxon>
    </lineage>
</organism>
<feature type="region of interest" description="Disordered" evidence="1">
    <location>
        <begin position="1"/>
        <end position="35"/>
    </location>
</feature>
<evidence type="ECO:0000256" key="1">
    <source>
        <dbReference type="SAM" id="MobiDB-lite"/>
    </source>
</evidence>
<name>X0GV92_FUSOX</name>
<feature type="non-terminal residue" evidence="2">
    <location>
        <position position="1"/>
    </location>
</feature>
<gene>
    <name evidence="2" type="ORF">FOPG_19917</name>
</gene>
<dbReference type="AlphaFoldDB" id="X0GV92"/>
<reference evidence="2" key="2">
    <citation type="submission" date="2014-03" db="EMBL/GenBank/DDBJ databases">
        <title>The Genome Annotation of Fusarium oxysporum PHW808.</title>
        <authorList>
            <consortium name="The Broad Institute Genomics Platform"/>
            <person name="Ma L.-J."/>
            <person name="Corby-Kistler H."/>
            <person name="Broz K."/>
            <person name="Gale L.R."/>
            <person name="Jonkers W."/>
            <person name="O'Donnell K."/>
            <person name="Ploetz R."/>
            <person name="Steinberg C."/>
            <person name="Schwartz D.C."/>
            <person name="VanEtten H."/>
            <person name="Zhou S."/>
            <person name="Young S.K."/>
            <person name="Zeng Q."/>
            <person name="Gargeya S."/>
            <person name="Fitzgerald M."/>
            <person name="Abouelleil A."/>
            <person name="Alvarado L."/>
            <person name="Chapman S.B."/>
            <person name="Gainer-Dewar J."/>
            <person name="Goldberg J."/>
            <person name="Griggs A."/>
            <person name="Gujja S."/>
            <person name="Hansen M."/>
            <person name="Howarth C."/>
            <person name="Imamovic A."/>
            <person name="Ireland A."/>
            <person name="Larimer J."/>
            <person name="McCowan C."/>
            <person name="Murphy C."/>
            <person name="Pearson M."/>
            <person name="Poon T.W."/>
            <person name="Priest M."/>
            <person name="Roberts A."/>
            <person name="Saif S."/>
            <person name="Shea T."/>
            <person name="Sykes S."/>
            <person name="Wortman J."/>
            <person name="Nusbaum C."/>
            <person name="Birren B."/>
        </authorList>
    </citation>
    <scope>NUCLEOTIDE SEQUENCE</scope>
    <source>
        <strain evidence="2">54008</strain>
    </source>
</reference>
<reference evidence="2" key="1">
    <citation type="submission" date="2011-11" db="EMBL/GenBank/DDBJ databases">
        <title>The Genome Sequence of Fusarium oxysporum PHW808.</title>
        <authorList>
            <consortium name="The Broad Institute Genome Sequencing Platform"/>
            <person name="Ma L.-J."/>
            <person name="Gale L.R."/>
            <person name="Schwartz D.C."/>
            <person name="Zhou S."/>
            <person name="Corby-Kistler H."/>
            <person name="Young S.K."/>
            <person name="Zeng Q."/>
            <person name="Gargeya S."/>
            <person name="Fitzgerald M."/>
            <person name="Haas B."/>
            <person name="Abouelleil A."/>
            <person name="Alvarado L."/>
            <person name="Arachchi H.M."/>
            <person name="Berlin A."/>
            <person name="Brown A."/>
            <person name="Chapman S.B."/>
            <person name="Chen Z."/>
            <person name="Dunbar C."/>
            <person name="Freedman E."/>
            <person name="Gearin G."/>
            <person name="Goldberg J."/>
            <person name="Griggs A."/>
            <person name="Gujja S."/>
            <person name="Heiman D."/>
            <person name="Howarth C."/>
            <person name="Larson L."/>
            <person name="Lui A."/>
            <person name="MacDonald P.J.P."/>
            <person name="Montmayeur A."/>
            <person name="Murphy C."/>
            <person name="Neiman D."/>
            <person name="Pearson M."/>
            <person name="Priest M."/>
            <person name="Roberts A."/>
            <person name="Saif S."/>
            <person name="Shea T."/>
            <person name="Shenoy N."/>
            <person name="Sisk P."/>
            <person name="Stolte C."/>
            <person name="Sykes S."/>
            <person name="Wortman J."/>
            <person name="Nusbaum C."/>
            <person name="Birren B."/>
        </authorList>
    </citation>
    <scope>NUCLEOTIDE SEQUENCE [LARGE SCALE GENOMIC DNA]</scope>
    <source>
        <strain evidence="2">54008</strain>
    </source>
</reference>
<accession>X0GV92</accession>
<dbReference type="HOGENOM" id="CLU_3371018_0_0_1"/>
<dbReference type="Proteomes" id="UP000030676">
    <property type="component" value="Unassembled WGS sequence"/>
</dbReference>
<proteinExistence type="predicted"/>
<evidence type="ECO:0000313" key="2">
    <source>
        <dbReference type="EMBL" id="EXL63810.1"/>
    </source>
</evidence>